<keyword evidence="10" id="KW-1185">Reference proteome</keyword>
<feature type="transmembrane region" description="Helical" evidence="8">
    <location>
        <begin position="51"/>
        <end position="72"/>
    </location>
</feature>
<sequence>MSGWSRLIRGLEVFRRDRDGVASDEDREQDTIPGDRGVSPTQRALSVQTRVTNLVALGLGALVGTTFLVWYYQHALSRPRAAAPTNDRTVSAAPTLPPLGRIDPPLIERVLGPPPALPEETSFDEDAASVLFRDVRDRTSSTGMPPARSRTPDRRLSGEAFVAASTPMPLAASVDPAARAMPAFGMPGSAATPASGGELAERLTPTVLPAAQARVLPTRRLLLPKGAFLDCTLETAIDSSLPGMTTCVTATDTFGADGSVVLLERGSKLIGETRGEVRAGTNRVFVLWTEARTPTGVVVTLASAGTDALGRSGLPGAVDRHFWDRFGAAILVSVIDGAVQAAVQREARGTSITVNPAGSSDIMTEVLESTIHIPPTVTLANGERIAVLVARDLDFRSVYELRPTSDR</sequence>
<comment type="subcellular location">
    <subcellularLocation>
        <location evidence="1">Cell membrane</location>
        <topology evidence="1">Single-pass membrane protein</topology>
    </subcellularLocation>
</comment>
<keyword evidence="5 8" id="KW-1133">Transmembrane helix</keyword>
<evidence type="ECO:0000256" key="1">
    <source>
        <dbReference type="ARBA" id="ARBA00004162"/>
    </source>
</evidence>
<dbReference type="EMBL" id="JBHSDU010000010">
    <property type="protein sequence ID" value="MFC4311686.1"/>
    <property type="molecule type" value="Genomic_DNA"/>
</dbReference>
<dbReference type="CDD" id="cd16429">
    <property type="entry name" value="VirB10"/>
    <property type="match status" value="1"/>
</dbReference>
<dbReference type="InterPro" id="IPR005498">
    <property type="entry name" value="T4SS_VirB10/TraB/TrbI"/>
</dbReference>
<proteinExistence type="inferred from homology"/>
<dbReference type="Gene3D" id="2.40.128.260">
    <property type="entry name" value="Type IV secretion system, VirB10/TraB/TrbI"/>
    <property type="match status" value="2"/>
</dbReference>
<dbReference type="Pfam" id="PF03743">
    <property type="entry name" value="TrbI"/>
    <property type="match status" value="1"/>
</dbReference>
<comment type="similarity">
    <text evidence="2">Belongs to the TrbI/VirB10 family.</text>
</comment>
<dbReference type="NCBIfam" id="NF038091">
    <property type="entry name" value="T4SS_VirB10"/>
    <property type="match status" value="1"/>
</dbReference>
<feature type="region of interest" description="Disordered" evidence="7">
    <location>
        <begin position="81"/>
        <end position="105"/>
    </location>
</feature>
<keyword evidence="3" id="KW-1003">Cell membrane</keyword>
<evidence type="ECO:0000256" key="7">
    <source>
        <dbReference type="SAM" id="MobiDB-lite"/>
    </source>
</evidence>
<reference evidence="10" key="1">
    <citation type="journal article" date="2019" name="Int. J. Syst. Evol. Microbiol.">
        <title>The Global Catalogue of Microorganisms (GCM) 10K type strain sequencing project: providing services to taxonomists for standard genome sequencing and annotation.</title>
        <authorList>
            <consortium name="The Broad Institute Genomics Platform"/>
            <consortium name="The Broad Institute Genome Sequencing Center for Infectious Disease"/>
            <person name="Wu L."/>
            <person name="Ma J."/>
        </authorList>
    </citation>
    <scope>NUCLEOTIDE SEQUENCE [LARGE SCALE GENOMIC DNA]</scope>
    <source>
        <strain evidence="10">CGMCC 1.10759</strain>
    </source>
</reference>
<gene>
    <name evidence="9" type="primary">virB10</name>
    <name evidence="9" type="ORF">ACFPN2_21550</name>
</gene>
<feature type="region of interest" description="Disordered" evidence="7">
    <location>
        <begin position="20"/>
        <end position="41"/>
    </location>
</feature>
<evidence type="ECO:0000256" key="4">
    <source>
        <dbReference type="ARBA" id="ARBA00022692"/>
    </source>
</evidence>
<evidence type="ECO:0000256" key="2">
    <source>
        <dbReference type="ARBA" id="ARBA00010265"/>
    </source>
</evidence>
<evidence type="ECO:0000313" key="10">
    <source>
        <dbReference type="Proteomes" id="UP001595904"/>
    </source>
</evidence>
<evidence type="ECO:0000256" key="6">
    <source>
        <dbReference type="ARBA" id="ARBA00023136"/>
    </source>
</evidence>
<name>A0ABV8SVT6_9GAMM</name>
<evidence type="ECO:0000256" key="5">
    <source>
        <dbReference type="ARBA" id="ARBA00022989"/>
    </source>
</evidence>
<organism evidence="9 10">
    <name type="scientific">Steroidobacter flavus</name>
    <dbReference type="NCBI Taxonomy" id="1842136"/>
    <lineage>
        <taxon>Bacteria</taxon>
        <taxon>Pseudomonadati</taxon>
        <taxon>Pseudomonadota</taxon>
        <taxon>Gammaproteobacteria</taxon>
        <taxon>Steroidobacterales</taxon>
        <taxon>Steroidobacteraceae</taxon>
        <taxon>Steroidobacter</taxon>
    </lineage>
</organism>
<accession>A0ABV8SVT6</accession>
<protein>
    <submittedName>
        <fullName evidence="9">Type IV secretion system protein VirB10</fullName>
    </submittedName>
</protein>
<dbReference type="Proteomes" id="UP001595904">
    <property type="component" value="Unassembled WGS sequence"/>
</dbReference>
<dbReference type="RefSeq" id="WP_380600442.1">
    <property type="nucleotide sequence ID" value="NZ_JBHSDU010000010.1"/>
</dbReference>
<dbReference type="InterPro" id="IPR042217">
    <property type="entry name" value="T4SS_VirB10/TrbI"/>
</dbReference>
<comment type="caution">
    <text evidence="9">The sequence shown here is derived from an EMBL/GenBank/DDBJ whole genome shotgun (WGS) entry which is preliminary data.</text>
</comment>
<feature type="region of interest" description="Disordered" evidence="7">
    <location>
        <begin position="134"/>
        <end position="154"/>
    </location>
</feature>
<evidence type="ECO:0000256" key="8">
    <source>
        <dbReference type="SAM" id="Phobius"/>
    </source>
</evidence>
<evidence type="ECO:0000256" key="3">
    <source>
        <dbReference type="ARBA" id="ARBA00022475"/>
    </source>
</evidence>
<keyword evidence="6 8" id="KW-0472">Membrane</keyword>
<keyword evidence="4 8" id="KW-0812">Transmembrane</keyword>
<evidence type="ECO:0000313" key="9">
    <source>
        <dbReference type="EMBL" id="MFC4311686.1"/>
    </source>
</evidence>
<dbReference type="InterPro" id="IPR047695">
    <property type="entry name" value="T4SS_VirB10/PtlG"/>
</dbReference>